<dbReference type="Pfam" id="PF02737">
    <property type="entry name" value="3HCDH_N"/>
    <property type="match status" value="1"/>
</dbReference>
<dbReference type="InterPro" id="IPR006108">
    <property type="entry name" value="3HC_DH_C"/>
</dbReference>
<dbReference type="InterPro" id="IPR006176">
    <property type="entry name" value="3-OHacyl-CoA_DH_NAD-bd"/>
</dbReference>
<feature type="domain" description="3-hydroxyacyl-CoA dehydrogenase NAD binding" evidence="5">
    <location>
        <begin position="85"/>
        <end position="263"/>
    </location>
</feature>
<evidence type="ECO:0000259" key="5">
    <source>
        <dbReference type="Pfam" id="PF02737"/>
    </source>
</evidence>
<keyword evidence="3" id="KW-0812">Transmembrane</keyword>
<evidence type="ECO:0000313" key="7">
    <source>
        <dbReference type="Proteomes" id="UP000673821"/>
    </source>
</evidence>
<organism evidence="6 7">
    <name type="scientific">Paraburkholderia nemoris</name>
    <dbReference type="NCBI Taxonomy" id="2793076"/>
    <lineage>
        <taxon>Bacteria</taxon>
        <taxon>Pseudomonadati</taxon>
        <taxon>Pseudomonadota</taxon>
        <taxon>Betaproteobacteria</taxon>
        <taxon>Burkholderiales</taxon>
        <taxon>Burkholderiaceae</taxon>
        <taxon>Paraburkholderia</taxon>
    </lineage>
</organism>
<dbReference type="Gene3D" id="3.40.50.720">
    <property type="entry name" value="NAD(P)-binding Rossmann-like Domain"/>
    <property type="match status" value="1"/>
</dbReference>
<dbReference type="Gene3D" id="1.10.1040.10">
    <property type="entry name" value="N-(1-d-carboxylethyl)-l-norvaline Dehydrogenase, domain 2"/>
    <property type="match status" value="1"/>
</dbReference>
<evidence type="ECO:0000256" key="3">
    <source>
        <dbReference type="SAM" id="Phobius"/>
    </source>
</evidence>
<dbReference type="InterPro" id="IPR013328">
    <property type="entry name" value="6PGD_dom2"/>
</dbReference>
<gene>
    <name evidence="6" type="primary">fadB_4</name>
    <name evidence="6" type="ORF">R69776_08210</name>
</gene>
<feature type="transmembrane region" description="Helical" evidence="3">
    <location>
        <begin position="6"/>
        <end position="29"/>
    </location>
</feature>
<comment type="similarity">
    <text evidence="1">Belongs to the 3-hydroxyacyl-CoA dehydrogenase family.</text>
</comment>
<proteinExistence type="inferred from homology"/>
<keyword evidence="3" id="KW-1133">Transmembrane helix</keyword>
<dbReference type="Pfam" id="PF00725">
    <property type="entry name" value="3HCDH"/>
    <property type="match status" value="1"/>
</dbReference>
<dbReference type="PANTHER" id="PTHR48075">
    <property type="entry name" value="3-HYDROXYACYL-COA DEHYDROGENASE FAMILY PROTEIN"/>
    <property type="match status" value="1"/>
</dbReference>
<evidence type="ECO:0000259" key="4">
    <source>
        <dbReference type="Pfam" id="PF00725"/>
    </source>
</evidence>
<evidence type="ECO:0000256" key="1">
    <source>
        <dbReference type="ARBA" id="ARBA00009463"/>
    </source>
</evidence>
<sequence length="364" mass="38808">MSDSLVAGIALQMLSFALLVEAPGIWLGLTDRRDYRLRVVCRESRVGSALQVRGLNARELKGVRFRTSMGSSPFNIRGHLVKIETIGVVGAGTMGSGIAQAAVVAGLRVVLVDVSETTLATSVAALSARLERMVQKELLDGAARDAAVHRLVASTDYRSLTGADLVIEAATERADIKAAILREIESMVAPHSIIASNTSSISITSLAAVLETPERFVGIHFFNPVPVLPLVEVIPGLQSSSETVDFALQWTRQIGKSPIVVSNSPGFVVNRLLIPMLNEAFFILAEGVATAEEIDAGMRLGASHTIGPLALADLIGLDVCLSIMDVLQKDFGDPKYRACPLLRELVAAGRLGRKKGRGVFQYSA</sequence>
<keyword evidence="7" id="KW-1185">Reference proteome</keyword>
<keyword evidence="3" id="KW-0472">Membrane</keyword>
<dbReference type="Proteomes" id="UP000673821">
    <property type="component" value="Unassembled WGS sequence"/>
</dbReference>
<dbReference type="EC" id="5.3.3.8" evidence="6"/>
<dbReference type="InterPro" id="IPR006180">
    <property type="entry name" value="3-OHacyl-CoA_DH_CS"/>
</dbReference>
<dbReference type="SUPFAM" id="SSF51735">
    <property type="entry name" value="NAD(P)-binding Rossmann-fold domains"/>
    <property type="match status" value="1"/>
</dbReference>
<comment type="caution">
    <text evidence="6">The sequence shown here is derived from an EMBL/GenBank/DDBJ whole genome shotgun (WGS) entry which is preliminary data.</text>
</comment>
<dbReference type="EMBL" id="CAJNBH010000085">
    <property type="protein sequence ID" value="CAE6865066.1"/>
    <property type="molecule type" value="Genomic_DNA"/>
</dbReference>
<evidence type="ECO:0000256" key="2">
    <source>
        <dbReference type="ARBA" id="ARBA00023002"/>
    </source>
</evidence>
<name>A0ABM8T7N8_9BURK</name>
<protein>
    <submittedName>
        <fullName evidence="6">Fatty acid oxidation complex subunit alpha</fullName>
        <ecNumber evidence="6">5.3.3.8</ecNumber>
    </submittedName>
</protein>
<reference evidence="6 7" key="1">
    <citation type="submission" date="2021-02" db="EMBL/GenBank/DDBJ databases">
        <authorList>
            <person name="Vanwijnsberghe S."/>
        </authorList>
    </citation>
    <scope>NUCLEOTIDE SEQUENCE [LARGE SCALE GENOMIC DNA]</scope>
    <source>
        <strain evidence="6 7">R-69776</strain>
    </source>
</reference>
<accession>A0ABM8T7N8</accession>
<dbReference type="SUPFAM" id="SSF48179">
    <property type="entry name" value="6-phosphogluconate dehydrogenase C-terminal domain-like"/>
    <property type="match status" value="1"/>
</dbReference>
<dbReference type="InterPro" id="IPR008927">
    <property type="entry name" value="6-PGluconate_DH-like_C_sf"/>
</dbReference>
<dbReference type="PANTHER" id="PTHR48075:SF5">
    <property type="entry name" value="3-HYDROXYBUTYRYL-COA DEHYDROGENASE"/>
    <property type="match status" value="1"/>
</dbReference>
<dbReference type="GO" id="GO:0004165">
    <property type="term" value="F:delta(3)-delta(2)-enoyl-CoA isomerase activity"/>
    <property type="evidence" value="ECO:0007669"/>
    <property type="project" value="UniProtKB-EC"/>
</dbReference>
<feature type="domain" description="3-hydroxyacyl-CoA dehydrogenase C-terminal" evidence="4">
    <location>
        <begin position="266"/>
        <end position="362"/>
    </location>
</feature>
<dbReference type="InterPro" id="IPR036291">
    <property type="entry name" value="NAD(P)-bd_dom_sf"/>
</dbReference>
<keyword evidence="6" id="KW-0413">Isomerase</keyword>
<keyword evidence="2" id="KW-0560">Oxidoreductase</keyword>
<evidence type="ECO:0000313" key="6">
    <source>
        <dbReference type="EMBL" id="CAE6865066.1"/>
    </source>
</evidence>
<dbReference type="PROSITE" id="PS00067">
    <property type="entry name" value="3HCDH"/>
    <property type="match status" value="1"/>
</dbReference>